<feature type="compositionally biased region" description="Polar residues" evidence="1">
    <location>
        <begin position="361"/>
        <end position="373"/>
    </location>
</feature>
<feature type="region of interest" description="Disordered" evidence="1">
    <location>
        <begin position="1"/>
        <end position="173"/>
    </location>
</feature>
<evidence type="ECO:0000313" key="3">
    <source>
        <dbReference type="Proteomes" id="UP000054279"/>
    </source>
</evidence>
<evidence type="ECO:0000256" key="1">
    <source>
        <dbReference type="SAM" id="MobiDB-lite"/>
    </source>
</evidence>
<feature type="compositionally biased region" description="Basic and acidic residues" evidence="1">
    <location>
        <begin position="685"/>
        <end position="697"/>
    </location>
</feature>
<proteinExistence type="predicted"/>
<feature type="compositionally biased region" description="Low complexity" evidence="1">
    <location>
        <begin position="347"/>
        <end position="360"/>
    </location>
</feature>
<feature type="compositionally biased region" description="Polar residues" evidence="1">
    <location>
        <begin position="299"/>
        <end position="319"/>
    </location>
</feature>
<feature type="compositionally biased region" description="Polar residues" evidence="1">
    <location>
        <begin position="100"/>
        <end position="121"/>
    </location>
</feature>
<feature type="region of interest" description="Disordered" evidence="1">
    <location>
        <begin position="289"/>
        <end position="375"/>
    </location>
</feature>
<dbReference type="Proteomes" id="UP000054279">
    <property type="component" value="Unassembled WGS sequence"/>
</dbReference>
<evidence type="ECO:0000313" key="2">
    <source>
        <dbReference type="EMBL" id="KIJ23713.1"/>
    </source>
</evidence>
<feature type="compositionally biased region" description="Low complexity" evidence="1">
    <location>
        <begin position="634"/>
        <end position="644"/>
    </location>
</feature>
<feature type="region of interest" description="Disordered" evidence="1">
    <location>
        <begin position="198"/>
        <end position="269"/>
    </location>
</feature>
<organism evidence="2 3">
    <name type="scientific">Sphaerobolus stellatus (strain SS14)</name>
    <dbReference type="NCBI Taxonomy" id="990650"/>
    <lineage>
        <taxon>Eukaryota</taxon>
        <taxon>Fungi</taxon>
        <taxon>Dikarya</taxon>
        <taxon>Basidiomycota</taxon>
        <taxon>Agaricomycotina</taxon>
        <taxon>Agaricomycetes</taxon>
        <taxon>Phallomycetidae</taxon>
        <taxon>Geastrales</taxon>
        <taxon>Sphaerobolaceae</taxon>
        <taxon>Sphaerobolus</taxon>
    </lineage>
</organism>
<feature type="region of interest" description="Disordered" evidence="1">
    <location>
        <begin position="720"/>
        <end position="753"/>
    </location>
</feature>
<feature type="region of interest" description="Disordered" evidence="1">
    <location>
        <begin position="450"/>
        <end position="558"/>
    </location>
</feature>
<sequence length="753" mass="82734">MDKVLGKSRSMLFRKFMGKESPETPPEHQSERASRHIRSVSGPLDHPNPRAVSKSAISAPNEFGLPQIPSASLGFPSRNVRGSPGHPKSRNHANEKQPTRPYQSDTRDPTQSTLGYPSHSPNYAAPATSHPRPVTTPNVKFDESSHPARQIMHGRSHSAITPGENNTSAPARSRRHGMHLHSMGNMVTVMEQKPTLDEKHRDFTSQPASHSPNLGRSLSMSTSNAMKSTSGKTSPRPSGENTRPAPIDRTRGYTNVQRPETTSAAPLAVRNFSTGPDFVSNLSIPQASSLLHRERKPDTQTTVTTHPPSSFHSGSSANISDIRGPYRQHESQPSFGRNDPPDRLPGSHPSLPSTISSTSSEYRAQRSNVNNMESMPDAINSRTHAAEEPCITVNARGGRFFGENDAQFESFGLGASYSIGCHSPPLINGAKGGTPRDRLLKELDKVDFKLHPDKEYPMRSNNSPDPKSEDRDEGADTTKPLVLRSVHRNTNNLKLVGTRDQYTSSTRQDIGSSPQAVGSRATNIRTHSRNPSSISRATTLSGSNNPLLTPPMSSKTSFDTSSPTFISYDKGSTAVTHDGKPCLCQDCNTRISQLEHEVKGLRYILLQLTKTAEPKESELESSRTTMRAQPEITSTPPSHSQQQQPPSPSLQNLILANFLTPLSHSSDSESSYSITFPETPSHPHSSSDSEREIEWNRHRVDKVKEKMMATREWSDQVLRARGEDNQGSHSAERNRLVQTGGPQPLMVRRGSRE</sequence>
<name>A0A0C9T498_SPHS4</name>
<feature type="compositionally biased region" description="Basic and acidic residues" evidence="1">
    <location>
        <begin position="466"/>
        <end position="476"/>
    </location>
</feature>
<feature type="compositionally biased region" description="Polar residues" evidence="1">
    <location>
        <begin position="252"/>
        <end position="264"/>
    </location>
</feature>
<feature type="compositionally biased region" description="Polar residues" evidence="1">
    <location>
        <begin position="500"/>
        <end position="558"/>
    </location>
</feature>
<gene>
    <name evidence="2" type="ORF">M422DRAFT_786083</name>
</gene>
<feature type="compositionally biased region" description="Polar residues" evidence="1">
    <location>
        <begin position="204"/>
        <end position="241"/>
    </location>
</feature>
<feature type="compositionally biased region" description="Polar residues" evidence="1">
    <location>
        <begin position="674"/>
        <end position="684"/>
    </location>
</feature>
<feature type="compositionally biased region" description="Basic and acidic residues" evidence="1">
    <location>
        <begin position="612"/>
        <end position="621"/>
    </location>
</feature>
<dbReference type="HOGENOM" id="CLU_379545_0_0_1"/>
<dbReference type="EMBL" id="KN837605">
    <property type="protein sequence ID" value="KIJ23713.1"/>
    <property type="molecule type" value="Genomic_DNA"/>
</dbReference>
<feature type="compositionally biased region" description="Polar residues" evidence="1">
    <location>
        <begin position="622"/>
        <end position="633"/>
    </location>
</feature>
<feature type="region of interest" description="Disordered" evidence="1">
    <location>
        <begin position="666"/>
        <end position="697"/>
    </location>
</feature>
<keyword evidence="3" id="KW-1185">Reference proteome</keyword>
<reference evidence="2 3" key="1">
    <citation type="submission" date="2014-06" db="EMBL/GenBank/DDBJ databases">
        <title>Evolutionary Origins and Diversification of the Mycorrhizal Mutualists.</title>
        <authorList>
            <consortium name="DOE Joint Genome Institute"/>
            <consortium name="Mycorrhizal Genomics Consortium"/>
            <person name="Kohler A."/>
            <person name="Kuo A."/>
            <person name="Nagy L.G."/>
            <person name="Floudas D."/>
            <person name="Copeland A."/>
            <person name="Barry K.W."/>
            <person name="Cichocki N."/>
            <person name="Veneault-Fourrey C."/>
            <person name="LaButti K."/>
            <person name="Lindquist E.A."/>
            <person name="Lipzen A."/>
            <person name="Lundell T."/>
            <person name="Morin E."/>
            <person name="Murat C."/>
            <person name="Riley R."/>
            <person name="Ohm R."/>
            <person name="Sun H."/>
            <person name="Tunlid A."/>
            <person name="Henrissat B."/>
            <person name="Grigoriev I.V."/>
            <person name="Hibbett D.S."/>
            <person name="Martin F."/>
        </authorList>
    </citation>
    <scope>NUCLEOTIDE SEQUENCE [LARGE SCALE GENOMIC DNA]</scope>
    <source>
        <strain evidence="2 3">SS14</strain>
    </source>
</reference>
<feature type="compositionally biased region" description="Basic and acidic residues" evidence="1">
    <location>
        <begin position="17"/>
        <end position="34"/>
    </location>
</feature>
<accession>A0A0C9T498</accession>
<feature type="region of interest" description="Disordered" evidence="1">
    <location>
        <begin position="612"/>
        <end position="648"/>
    </location>
</feature>
<dbReference type="AlphaFoldDB" id="A0A0C9T498"/>
<feature type="compositionally biased region" description="Basic and acidic residues" evidence="1">
    <location>
        <begin position="720"/>
        <end position="735"/>
    </location>
</feature>
<protein>
    <submittedName>
        <fullName evidence="2">Uncharacterized protein</fullName>
    </submittedName>
</protein>